<evidence type="ECO:0000259" key="6">
    <source>
        <dbReference type="PROSITE" id="PS50011"/>
    </source>
</evidence>
<dbReference type="FunFam" id="3.30.200.20:FF:000162">
    <property type="entry name" value="Adenine nucleotide alpha hydrolase-like domain kinase"/>
    <property type="match status" value="1"/>
</dbReference>
<feature type="compositionally biased region" description="Low complexity" evidence="5">
    <location>
        <begin position="228"/>
        <end position="240"/>
    </location>
</feature>
<evidence type="ECO:0000256" key="3">
    <source>
        <dbReference type="ARBA" id="ARBA00022840"/>
    </source>
</evidence>
<feature type="binding site" evidence="4">
    <location>
        <position position="357"/>
    </location>
    <ligand>
        <name>ATP</name>
        <dbReference type="ChEBI" id="CHEBI:30616"/>
    </ligand>
</feature>
<evidence type="ECO:0000256" key="5">
    <source>
        <dbReference type="SAM" id="MobiDB-lite"/>
    </source>
</evidence>
<feature type="region of interest" description="Disordered" evidence="5">
    <location>
        <begin position="200"/>
        <end position="240"/>
    </location>
</feature>
<dbReference type="GO" id="GO:0004674">
    <property type="term" value="F:protein serine/threonine kinase activity"/>
    <property type="evidence" value="ECO:0007669"/>
    <property type="project" value="UniProtKB-KW"/>
</dbReference>
<gene>
    <name evidence="7" type="ORF">Sradi_5179400</name>
</gene>
<dbReference type="PANTHER" id="PTHR47989">
    <property type="entry name" value="OS01G0750732 PROTEIN"/>
    <property type="match status" value="1"/>
</dbReference>
<protein>
    <submittedName>
        <fullName evidence="7">Inactive protein kinase SELMODRAFT</fullName>
    </submittedName>
</protein>
<dbReference type="Gene3D" id="3.40.50.620">
    <property type="entry name" value="HUPs"/>
    <property type="match status" value="1"/>
</dbReference>
<organism evidence="7">
    <name type="scientific">Sesamum radiatum</name>
    <name type="common">Black benniseed</name>
    <dbReference type="NCBI Taxonomy" id="300843"/>
    <lineage>
        <taxon>Eukaryota</taxon>
        <taxon>Viridiplantae</taxon>
        <taxon>Streptophyta</taxon>
        <taxon>Embryophyta</taxon>
        <taxon>Tracheophyta</taxon>
        <taxon>Spermatophyta</taxon>
        <taxon>Magnoliopsida</taxon>
        <taxon>eudicotyledons</taxon>
        <taxon>Gunneridae</taxon>
        <taxon>Pentapetalae</taxon>
        <taxon>asterids</taxon>
        <taxon>lamiids</taxon>
        <taxon>Lamiales</taxon>
        <taxon>Pedaliaceae</taxon>
        <taxon>Sesamum</taxon>
    </lineage>
</organism>
<keyword evidence="1" id="KW-0723">Serine/threonine-protein kinase</keyword>
<dbReference type="InterPro" id="IPR017441">
    <property type="entry name" value="Protein_kinase_ATP_BS"/>
</dbReference>
<dbReference type="EMBL" id="JACGWJ010000023">
    <property type="protein sequence ID" value="KAL0326101.1"/>
    <property type="molecule type" value="Genomic_DNA"/>
</dbReference>
<name>A0AAW2M4P9_SESRA</name>
<comment type="caution">
    <text evidence="7">The sequence shown here is derived from an EMBL/GenBank/DDBJ whole genome shotgun (WGS) entry which is preliminary data.</text>
</comment>
<dbReference type="InterPro" id="IPR014729">
    <property type="entry name" value="Rossmann-like_a/b/a_fold"/>
</dbReference>
<keyword evidence="3 4" id="KW-0067">ATP-binding</keyword>
<dbReference type="Gene3D" id="3.30.200.20">
    <property type="entry name" value="Phosphorylase Kinase, domain 1"/>
    <property type="match status" value="1"/>
</dbReference>
<dbReference type="Gene3D" id="1.10.510.10">
    <property type="entry name" value="Transferase(Phosphotransferase) domain 1"/>
    <property type="match status" value="1"/>
</dbReference>
<evidence type="ECO:0000256" key="4">
    <source>
        <dbReference type="PROSITE-ProRule" id="PRU10141"/>
    </source>
</evidence>
<feature type="domain" description="Protein kinase" evidence="6">
    <location>
        <begin position="329"/>
        <end position="560"/>
    </location>
</feature>
<dbReference type="Pfam" id="PF00069">
    <property type="entry name" value="Pkinase"/>
    <property type="match status" value="1"/>
</dbReference>
<dbReference type="GO" id="GO:0005524">
    <property type="term" value="F:ATP binding"/>
    <property type="evidence" value="ECO:0007669"/>
    <property type="project" value="UniProtKB-UniRule"/>
</dbReference>
<evidence type="ECO:0000256" key="2">
    <source>
        <dbReference type="ARBA" id="ARBA00022741"/>
    </source>
</evidence>
<dbReference type="PROSITE" id="PS50011">
    <property type="entry name" value="PROTEIN_KINASE_DOM"/>
    <property type="match status" value="1"/>
</dbReference>
<reference evidence="7" key="2">
    <citation type="journal article" date="2024" name="Plant">
        <title>Genomic evolution and insights into agronomic trait innovations of Sesamum species.</title>
        <authorList>
            <person name="Miao H."/>
            <person name="Wang L."/>
            <person name="Qu L."/>
            <person name="Liu H."/>
            <person name="Sun Y."/>
            <person name="Le M."/>
            <person name="Wang Q."/>
            <person name="Wei S."/>
            <person name="Zheng Y."/>
            <person name="Lin W."/>
            <person name="Duan Y."/>
            <person name="Cao H."/>
            <person name="Xiong S."/>
            <person name="Wang X."/>
            <person name="Wei L."/>
            <person name="Li C."/>
            <person name="Ma Q."/>
            <person name="Ju M."/>
            <person name="Zhao R."/>
            <person name="Li G."/>
            <person name="Mu C."/>
            <person name="Tian Q."/>
            <person name="Mei H."/>
            <person name="Zhang T."/>
            <person name="Gao T."/>
            <person name="Zhang H."/>
        </authorList>
    </citation>
    <scope>NUCLEOTIDE SEQUENCE</scope>
    <source>
        <strain evidence="7">G02</strain>
    </source>
</reference>
<dbReference type="InterPro" id="IPR000719">
    <property type="entry name" value="Prot_kinase_dom"/>
</dbReference>
<keyword evidence="7" id="KW-0418">Kinase</keyword>
<dbReference type="InterPro" id="IPR001245">
    <property type="entry name" value="Ser-Thr/Tyr_kinase_cat_dom"/>
</dbReference>
<dbReference type="SUPFAM" id="SSF52402">
    <property type="entry name" value="Adenine nucleotide alpha hydrolases-like"/>
    <property type="match status" value="1"/>
</dbReference>
<dbReference type="InterPro" id="IPR011009">
    <property type="entry name" value="Kinase-like_dom_sf"/>
</dbReference>
<dbReference type="SUPFAM" id="SSF56112">
    <property type="entry name" value="Protein kinase-like (PK-like)"/>
    <property type="match status" value="1"/>
</dbReference>
<accession>A0AAW2M4P9</accession>
<dbReference type="PROSITE" id="PS00107">
    <property type="entry name" value="PROTEIN_KINASE_ATP"/>
    <property type="match status" value="1"/>
</dbReference>
<dbReference type="Pfam" id="PF07714">
    <property type="entry name" value="PK_Tyr_Ser-Thr"/>
    <property type="match status" value="1"/>
</dbReference>
<evidence type="ECO:0000313" key="7">
    <source>
        <dbReference type="EMBL" id="KAL0326101.1"/>
    </source>
</evidence>
<keyword evidence="2 4" id="KW-0547">Nucleotide-binding</keyword>
<keyword evidence="7" id="KW-0808">Transferase</keyword>
<feature type="compositionally biased region" description="Polar residues" evidence="5">
    <location>
        <begin position="209"/>
        <end position="222"/>
    </location>
</feature>
<reference evidence="7" key="1">
    <citation type="submission" date="2020-06" db="EMBL/GenBank/DDBJ databases">
        <authorList>
            <person name="Li T."/>
            <person name="Hu X."/>
            <person name="Zhang T."/>
            <person name="Song X."/>
            <person name="Zhang H."/>
            <person name="Dai N."/>
            <person name="Sheng W."/>
            <person name="Hou X."/>
            <person name="Wei L."/>
        </authorList>
    </citation>
    <scope>NUCLEOTIDE SEQUENCE</scope>
    <source>
        <strain evidence="7">G02</strain>
        <tissue evidence="7">Leaf</tissue>
    </source>
</reference>
<sequence length="560" mass="63131">MPSAMGSSNSSSKDNAFRPSRILVVCDATKDRSPHEFRHTIHNIRMQGGIVHPGDTITVFGVLHRILHPMGYQMGVTPDYVLGTTHIRAMEEEVSKRVDMYVGMLQYSAEECEEEGVDIKVKIMAGTPIRKVIVQEVATSDPAWVILDRHLRRESRYYLKHISCKVALVQDNLSLEILRSCCADRETDYVDDKQFHSLSKPVPLPPVSDNENSEQSVTTNSHDGYATSSESSDMAKSSSLSSFTSNSKDYSFSMQDEFGSNPKQGESANYARVDIKRYASPTVMPKQRRKPSRRRSSDVPVLCIACGLKTELDSMRYTYPEIQLATNDFASDNLLGEGGYGFVYKGQLRNGQLIAAKVRKQASTQGFEEFLTEVFVLSFARHKNIVMLLGYCCKENLNILVYEFICNKSLEWHLFVMFSNGTEDMRLPLLGDFGLAKWKTDDDDMQTRILGTLGYLAPEYAENGIVSVRTDVYAFGIVLIQLISGRKAVDTREGQQLSIRQWALPLIETLALHELADPRLGDSYNTYEIYHMARTAYLCVQTDPEMRPSMAEITLKLMEP</sequence>
<dbReference type="PANTHER" id="PTHR47989:SF14">
    <property type="entry name" value="INACTIVE PROTEIN KINASE SELMODRAFT_444075"/>
    <property type="match status" value="1"/>
</dbReference>
<proteinExistence type="predicted"/>
<evidence type="ECO:0000256" key="1">
    <source>
        <dbReference type="ARBA" id="ARBA00022527"/>
    </source>
</evidence>
<dbReference type="AlphaFoldDB" id="A0AAW2M4P9"/>